<dbReference type="STRING" id="525373.HMPREF0766_12181"/>
<name>D7VMI4_SPHSI</name>
<evidence type="ECO:0000313" key="1">
    <source>
        <dbReference type="EMBL" id="EFK58189.1"/>
    </source>
</evidence>
<evidence type="ECO:0000313" key="2">
    <source>
        <dbReference type="Proteomes" id="UP000006258"/>
    </source>
</evidence>
<comment type="caution">
    <text evidence="1">The sequence shown here is derived from an EMBL/GenBank/DDBJ whole genome shotgun (WGS) entry which is preliminary data.</text>
</comment>
<organism evidence="1 2">
    <name type="scientific">Sphingobacterium spiritivorum ATCC 33861</name>
    <dbReference type="NCBI Taxonomy" id="525373"/>
    <lineage>
        <taxon>Bacteria</taxon>
        <taxon>Pseudomonadati</taxon>
        <taxon>Bacteroidota</taxon>
        <taxon>Sphingobacteriia</taxon>
        <taxon>Sphingobacteriales</taxon>
        <taxon>Sphingobacteriaceae</taxon>
        <taxon>Sphingobacterium</taxon>
    </lineage>
</organism>
<gene>
    <name evidence="1" type="ORF">HMPREF0766_12181</name>
</gene>
<protein>
    <submittedName>
        <fullName evidence="1">Uncharacterized protein</fullName>
    </submittedName>
</protein>
<reference evidence="1" key="1">
    <citation type="submission" date="2010-07" db="EMBL/GenBank/DDBJ databases">
        <authorList>
            <person name="Muzny D."/>
            <person name="Qin X."/>
            <person name="Buhay C."/>
            <person name="Dugan-Rocha S."/>
            <person name="Ding Y."/>
            <person name="Chen G."/>
            <person name="Hawes A."/>
            <person name="Holder M."/>
            <person name="Jhangiani S."/>
            <person name="Johnson A."/>
            <person name="Khan Z."/>
            <person name="Li Z."/>
            <person name="Liu W."/>
            <person name="Liu X."/>
            <person name="Perez L."/>
            <person name="Shen H."/>
            <person name="Wang Q."/>
            <person name="Watt J."/>
            <person name="Xi L."/>
            <person name="Xin Y."/>
            <person name="Zhou J."/>
            <person name="Deng J."/>
            <person name="Jiang H."/>
            <person name="Liu Y."/>
            <person name="Qu J."/>
            <person name="Song X.-Z."/>
            <person name="Zhang L."/>
            <person name="Villasana D."/>
            <person name="Johnson A."/>
            <person name="Liu J."/>
            <person name="Liyanage D."/>
            <person name="Lorensuhewa L."/>
            <person name="Robinson T."/>
            <person name="Song A."/>
            <person name="Song B.-B."/>
            <person name="Dinh H."/>
            <person name="Thornton R."/>
            <person name="Coyle M."/>
            <person name="Francisco L."/>
            <person name="Jackson L."/>
            <person name="Javaid M."/>
            <person name="Korchina V."/>
            <person name="Kovar C."/>
            <person name="Mata R."/>
            <person name="Mathew T."/>
            <person name="Ngo R."/>
            <person name="Nguyen L."/>
            <person name="Nguyen N."/>
            <person name="Okwuonu G."/>
            <person name="Ongeri F."/>
            <person name="Pham C."/>
            <person name="Simmons D."/>
            <person name="Wilczek-Boney K."/>
            <person name="Hale W."/>
            <person name="Jakkamsetti A."/>
            <person name="Pham P."/>
            <person name="Ruth R."/>
            <person name="San Lucas F."/>
            <person name="Warren J."/>
            <person name="Zhang J."/>
            <person name="Zhao Z."/>
            <person name="Zhou C."/>
            <person name="Zhu D."/>
            <person name="Lee S."/>
            <person name="Bess C."/>
            <person name="Blankenburg K."/>
            <person name="Forbes L."/>
            <person name="Fu Q."/>
            <person name="Gubbala S."/>
            <person name="Hirani K."/>
            <person name="Jayaseelan J.C."/>
            <person name="Lara F."/>
            <person name="Munidasa M."/>
            <person name="Palculict T."/>
            <person name="Patil S."/>
            <person name="Pu L.-L."/>
            <person name="Saada N."/>
            <person name="Tang L."/>
            <person name="Weissenberger G."/>
            <person name="Zhu Y."/>
            <person name="Hemphill L."/>
            <person name="Shang Y."/>
            <person name="Youmans B."/>
            <person name="Ayvaz T."/>
            <person name="Ross M."/>
            <person name="Santibanez J."/>
            <person name="Aqrawi P."/>
            <person name="Gross S."/>
            <person name="Joshi V."/>
            <person name="Fowler G."/>
            <person name="Nazareth L."/>
            <person name="Reid J."/>
            <person name="Worley K."/>
            <person name="Petrosino J."/>
            <person name="Highlander S."/>
            <person name="Gibbs R."/>
        </authorList>
    </citation>
    <scope>NUCLEOTIDE SEQUENCE [LARGE SCALE GENOMIC DNA]</scope>
    <source>
        <strain evidence="1">ATCC 33861</strain>
    </source>
</reference>
<dbReference type="Proteomes" id="UP000006258">
    <property type="component" value="Unassembled WGS sequence"/>
</dbReference>
<dbReference type="HOGENOM" id="CLU_1266223_0_0_10"/>
<dbReference type="GeneID" id="95430146"/>
<accession>D7VMI4</accession>
<dbReference type="EMBL" id="ACHA02000010">
    <property type="protein sequence ID" value="EFK58189.1"/>
    <property type="molecule type" value="Genomic_DNA"/>
</dbReference>
<dbReference type="AlphaFoldDB" id="D7VMI4"/>
<keyword evidence="2" id="KW-1185">Reference proteome</keyword>
<sequence length="219" mass="26146">MRYIIFLLLFGISIHSYAQKLKIFVTREKSHLDYDGYLLRLKVIKDGKSYETKPGDYESWFYFLRNFDLKDRVRILKKLSKYFDDYSLCSKSVKAVFPRVGIPRTADRFSTEKKYSIAVETMFLINWMIFGDHTCFMSTYPILYNKRQEVHIAYNDVKSIKKMAAVYKAWIRKKEQGEKMSLYDIFQFNGEDIIWGGSQNLEDQSTVRFFENSFKMDDL</sequence>
<dbReference type="OrthoDB" id="713916at2"/>
<proteinExistence type="predicted"/>
<dbReference type="RefSeq" id="WP_003001569.1">
    <property type="nucleotide sequence ID" value="NZ_GL379776.1"/>
</dbReference>